<keyword evidence="1" id="KW-0472">Membrane</keyword>
<organism evidence="2 3">
    <name type="scientific">Sphingobium baderi</name>
    <dbReference type="NCBI Taxonomy" id="1332080"/>
    <lineage>
        <taxon>Bacteria</taxon>
        <taxon>Pseudomonadati</taxon>
        <taxon>Pseudomonadota</taxon>
        <taxon>Alphaproteobacteria</taxon>
        <taxon>Sphingomonadales</taxon>
        <taxon>Sphingomonadaceae</taxon>
        <taxon>Sphingobium</taxon>
    </lineage>
</organism>
<accession>A0A0S3F562</accession>
<evidence type="ECO:0000256" key="1">
    <source>
        <dbReference type="SAM" id="Phobius"/>
    </source>
</evidence>
<geneLocation type="plasmid" evidence="2 3">
    <name>pDE1</name>
</geneLocation>
<feature type="transmembrane region" description="Helical" evidence="1">
    <location>
        <begin position="92"/>
        <end position="111"/>
    </location>
</feature>
<feature type="transmembrane region" description="Helical" evidence="1">
    <location>
        <begin position="26"/>
        <end position="47"/>
    </location>
</feature>
<evidence type="ECO:0000313" key="2">
    <source>
        <dbReference type="EMBL" id="ALR22869.1"/>
    </source>
</evidence>
<name>A0A0S3F562_9SPHN</name>
<dbReference type="KEGG" id="sbd:ATN00_20430"/>
<reference evidence="2 3" key="1">
    <citation type="submission" date="2015-11" db="EMBL/GenBank/DDBJ databases">
        <title>A Two-component Flavoprotein Monooxygenase System MeaXY Responsible for para-Hydroxylation of 2-Methyl-6-ethylaniline and 2,6-Diethylaniline in Sphingobium baderi DE-13.</title>
        <authorList>
            <person name="Cheng M."/>
            <person name="Meng Q."/>
            <person name="Yang Y."/>
            <person name="Chu C."/>
            <person name="Yan X."/>
            <person name="He J."/>
            <person name="Li S."/>
        </authorList>
    </citation>
    <scope>NUCLEOTIDE SEQUENCE [LARGE SCALE GENOMIC DNA]</scope>
    <source>
        <strain evidence="2 3">DE-13</strain>
        <plasmid evidence="3">Plasmid pDE1</plasmid>
    </source>
</reference>
<dbReference type="Proteomes" id="UP000056968">
    <property type="component" value="Plasmid pDE1"/>
</dbReference>
<dbReference type="EMBL" id="CP013265">
    <property type="protein sequence ID" value="ALR22869.1"/>
    <property type="molecule type" value="Genomic_DNA"/>
</dbReference>
<keyword evidence="1" id="KW-1133">Transmembrane helix</keyword>
<protein>
    <submittedName>
        <fullName evidence="2">Uncharacterized protein</fullName>
    </submittedName>
</protein>
<dbReference type="AlphaFoldDB" id="A0A0S3F562"/>
<keyword evidence="3" id="KW-1185">Reference proteome</keyword>
<keyword evidence="1" id="KW-0812">Transmembrane</keyword>
<feature type="transmembrane region" description="Helical" evidence="1">
    <location>
        <begin position="54"/>
        <end position="72"/>
    </location>
</feature>
<keyword evidence="2" id="KW-0614">Plasmid</keyword>
<gene>
    <name evidence="2" type="ORF">ATN00_20430</name>
</gene>
<evidence type="ECO:0000313" key="3">
    <source>
        <dbReference type="Proteomes" id="UP000056968"/>
    </source>
</evidence>
<sequence>MVLLRYPLPWRSPLRLLGLFDLASKLQAYATITIGALFALGALSLLGLVKAIAILLYVMGSILLVDGSLGIVSGIDRTWSHVRYGTAAKAMAAGKIIAGSLAFLLTIVGVLI</sequence>
<proteinExistence type="predicted"/>
<dbReference type="OrthoDB" id="7586158at2"/>